<organism evidence="5 6">
    <name type="scientific">Papaver nudicaule</name>
    <name type="common">Iceland poppy</name>
    <dbReference type="NCBI Taxonomy" id="74823"/>
    <lineage>
        <taxon>Eukaryota</taxon>
        <taxon>Viridiplantae</taxon>
        <taxon>Streptophyta</taxon>
        <taxon>Embryophyta</taxon>
        <taxon>Tracheophyta</taxon>
        <taxon>Spermatophyta</taxon>
        <taxon>Magnoliopsida</taxon>
        <taxon>Ranunculales</taxon>
        <taxon>Papaveraceae</taxon>
        <taxon>Papaveroideae</taxon>
        <taxon>Papaver</taxon>
    </lineage>
</organism>
<dbReference type="HAMAP" id="MF_01139">
    <property type="entry name" value="ISPT"/>
    <property type="match status" value="1"/>
</dbReference>
<dbReference type="InterPro" id="IPR018520">
    <property type="entry name" value="UPP_synth-like_CS"/>
</dbReference>
<proteinExistence type="inferred from homology"/>
<dbReference type="FunFam" id="3.40.1180.10:FF:000001">
    <property type="entry name" value="(2E,6E)-farnesyl-diphosphate-specific ditrans,polycis-undecaprenyl-diphosphate synthase"/>
    <property type="match status" value="1"/>
</dbReference>
<comment type="similarity">
    <text evidence="3">Belongs to the UPP synthase family.</text>
</comment>
<evidence type="ECO:0000313" key="5">
    <source>
        <dbReference type="EMBL" id="MCL7034539.1"/>
    </source>
</evidence>
<name>A0AA41S7P3_PAPNU</name>
<dbReference type="GO" id="GO:0009668">
    <property type="term" value="P:plastid membrane organization"/>
    <property type="evidence" value="ECO:0007669"/>
    <property type="project" value="TreeGrafter"/>
</dbReference>
<dbReference type="PANTHER" id="PTHR10291:SF0">
    <property type="entry name" value="DEHYDRODOLICHYL DIPHOSPHATE SYNTHASE 2"/>
    <property type="match status" value="1"/>
</dbReference>
<dbReference type="CDD" id="cd00475">
    <property type="entry name" value="Cis_IPPS"/>
    <property type="match status" value="1"/>
</dbReference>
<evidence type="ECO:0000256" key="3">
    <source>
        <dbReference type="RuleBase" id="RU363018"/>
    </source>
</evidence>
<dbReference type="Proteomes" id="UP001177140">
    <property type="component" value="Unassembled WGS sequence"/>
</dbReference>
<accession>A0AA41S7P3</accession>
<evidence type="ECO:0000313" key="6">
    <source>
        <dbReference type="Proteomes" id="UP001177140"/>
    </source>
</evidence>
<dbReference type="EMBL" id="JAJJMA010146618">
    <property type="protein sequence ID" value="MCL7034539.1"/>
    <property type="molecule type" value="Genomic_DNA"/>
</dbReference>
<dbReference type="GO" id="GO:0009570">
    <property type="term" value="C:chloroplast stroma"/>
    <property type="evidence" value="ECO:0007669"/>
    <property type="project" value="TreeGrafter"/>
</dbReference>
<dbReference type="GO" id="GO:0016094">
    <property type="term" value="P:polyprenol biosynthetic process"/>
    <property type="evidence" value="ECO:0007669"/>
    <property type="project" value="TreeGrafter"/>
</dbReference>
<dbReference type="GO" id="GO:0009409">
    <property type="term" value="P:response to cold"/>
    <property type="evidence" value="ECO:0007669"/>
    <property type="project" value="TreeGrafter"/>
</dbReference>
<dbReference type="Gene3D" id="3.40.1180.10">
    <property type="entry name" value="Decaprenyl diphosphate synthase-like"/>
    <property type="match status" value="1"/>
</dbReference>
<dbReference type="AlphaFoldDB" id="A0AA41S7P3"/>
<evidence type="ECO:0000256" key="4">
    <source>
        <dbReference type="SAM" id="MobiDB-lite"/>
    </source>
</evidence>
<dbReference type="PROSITE" id="PS01066">
    <property type="entry name" value="UPP_SYNTHASE"/>
    <property type="match status" value="1"/>
</dbReference>
<sequence>METFMGGQGLKFEAWNISRLLVNQNQNQNKKYFFHTSFSMINILLGALVVVLVLLIAEKFRKSSISFLSKSSHSAKKQLKSSQEGLPAGLSRELLPKHVAIIMDGNRRWAKNRGLPSMMGHNAGARSLMKLVPICSDWGIKVLTVYAFSTENWVRPQVEVDFLMKLFEKMLSKELEKFMRNDVRVSVIGDSTKLPESLQEWITKVTETTKNNSKLHLILAVNYSGRSDIVQACQSISHKVKDGLIKPEDVDESVFSQELHTKCTEYPYPDLLIRTSGELRTSNFLIWQLAYSEFYFDESLWPDFGEREFVKALSSFQRRQRRFGGQDKDKMGDKISKQSNSN</sequence>
<keyword evidence="6" id="KW-1185">Reference proteome</keyword>
<comment type="cofactor">
    <cofactor evidence="1">
        <name>Mg(2+)</name>
        <dbReference type="ChEBI" id="CHEBI:18420"/>
    </cofactor>
</comment>
<gene>
    <name evidence="5" type="ORF">MKW94_017861</name>
</gene>
<keyword evidence="3" id="KW-0472">Membrane</keyword>
<feature type="region of interest" description="Disordered" evidence="4">
    <location>
        <begin position="321"/>
        <end position="342"/>
    </location>
</feature>
<dbReference type="NCBIfam" id="TIGR00055">
    <property type="entry name" value="uppS"/>
    <property type="match status" value="1"/>
</dbReference>
<evidence type="ECO:0000256" key="1">
    <source>
        <dbReference type="ARBA" id="ARBA00001946"/>
    </source>
</evidence>
<dbReference type="EC" id="2.5.1.-" evidence="3"/>
<keyword evidence="3" id="KW-0812">Transmembrane</keyword>
<feature type="compositionally biased region" description="Basic and acidic residues" evidence="4">
    <location>
        <begin position="324"/>
        <end position="336"/>
    </location>
</feature>
<evidence type="ECO:0000256" key="2">
    <source>
        <dbReference type="ARBA" id="ARBA00022679"/>
    </source>
</evidence>
<comment type="caution">
    <text evidence="5">The sequence shown here is derived from an EMBL/GenBank/DDBJ whole genome shotgun (WGS) entry which is preliminary data.</text>
</comment>
<dbReference type="Pfam" id="PF01255">
    <property type="entry name" value="Prenyltransf"/>
    <property type="match status" value="1"/>
</dbReference>
<reference evidence="5" key="1">
    <citation type="submission" date="2022-03" db="EMBL/GenBank/DDBJ databases">
        <title>A functionally conserved STORR gene fusion in Papaver species that diverged 16.8 million years ago.</title>
        <authorList>
            <person name="Catania T."/>
        </authorList>
    </citation>
    <scope>NUCLEOTIDE SEQUENCE</scope>
    <source>
        <strain evidence="5">S-191538</strain>
    </source>
</reference>
<dbReference type="SUPFAM" id="SSF64005">
    <property type="entry name" value="Undecaprenyl diphosphate synthase"/>
    <property type="match status" value="1"/>
</dbReference>
<dbReference type="NCBIfam" id="NF011405">
    <property type="entry name" value="PRK14830.1"/>
    <property type="match status" value="1"/>
</dbReference>
<feature type="transmembrane region" description="Helical" evidence="3">
    <location>
        <begin position="32"/>
        <end position="57"/>
    </location>
</feature>
<dbReference type="GO" id="GO:0045547">
    <property type="term" value="F:ditrans,polycis-polyprenyl diphosphate synthase [(2E,6E)-farnesyl diphosphate specific] activity"/>
    <property type="evidence" value="ECO:0007669"/>
    <property type="project" value="TreeGrafter"/>
</dbReference>
<dbReference type="InterPro" id="IPR036424">
    <property type="entry name" value="UPP_synth-like_sf"/>
</dbReference>
<dbReference type="InterPro" id="IPR001441">
    <property type="entry name" value="UPP_synth-like"/>
</dbReference>
<keyword evidence="3" id="KW-1133">Transmembrane helix</keyword>
<protein>
    <recommendedName>
        <fullName evidence="3">Alkyl transferase</fullName>
        <ecNumber evidence="3">2.5.1.-</ecNumber>
    </recommendedName>
</protein>
<dbReference type="PANTHER" id="PTHR10291">
    <property type="entry name" value="DEHYDRODOLICHYL DIPHOSPHATE SYNTHASE FAMILY MEMBER"/>
    <property type="match status" value="1"/>
</dbReference>
<keyword evidence="2 3" id="KW-0808">Transferase</keyword>